<feature type="region of interest" description="Disordered" evidence="3">
    <location>
        <begin position="1"/>
        <end position="23"/>
    </location>
</feature>
<dbReference type="PANTHER" id="PTHR16171:SF12">
    <property type="entry name" value="BASIC IMMUNOGLOBULIN-LIKE VARIABLE MOTIF-CONTAINING PROTEIN"/>
    <property type="match status" value="1"/>
</dbReference>
<comment type="caution">
    <text evidence="4">The sequence shown here is derived from an EMBL/GenBank/DDBJ whole genome shotgun (WGS) entry which is preliminary data.</text>
</comment>
<evidence type="ECO:0000256" key="1">
    <source>
        <dbReference type="ARBA" id="ARBA00004123"/>
    </source>
</evidence>
<feature type="compositionally biased region" description="Low complexity" evidence="3">
    <location>
        <begin position="12"/>
        <end position="23"/>
    </location>
</feature>
<evidence type="ECO:0000256" key="3">
    <source>
        <dbReference type="SAM" id="MobiDB-lite"/>
    </source>
</evidence>
<protein>
    <submittedName>
        <fullName evidence="4">Basic immunoglobulin-like variable motif-containing protein</fullName>
    </submittedName>
</protein>
<gene>
    <name evidence="4" type="ORF">TM35_000361360</name>
</gene>
<feature type="region of interest" description="Disordered" evidence="3">
    <location>
        <begin position="376"/>
        <end position="460"/>
    </location>
</feature>
<dbReference type="PANTHER" id="PTHR16171">
    <property type="entry name" value="DNA REPAIR PROTEIN COMPLEMENTING XP-G CELLS-RELATED"/>
    <property type="match status" value="1"/>
</dbReference>
<sequence length="511" mass="57288">METPADNNSAKKNNTPEPTITITTTTSTKTVNVTEEGINSTNVDTIPQRPQRGGEAWGIDFSLPKIRRKTTKKERDAIISSRLKRLIQQQQQQQQKEENETVGVNAQQQEGEKEGIVKSEGMNSRRPLPIVRVDAMADRQCLIPTQLPTTREDLEQRLCLRIPRLLAVTKQYPRSCGVSSLTSIWNYLYTRIGESTTGIHNRPPISQEEVMSILGFEPPFDSISWGPFTGNGTLLRWFHALNRHFGVRGRAYVFYKPQGKGCTTCTSEEALRELKELLRNPNAAVIYHCHNHYMVPIGYQEIPLAQTDFYAKDVPVENTETTVFIGEVSRGRHEAMYARKWSEIVKDLMCRSPNFFNIRRPELGIQTRISKSKRNTLVKENELSNKKLTDQEQQQEQEEKEGTPGVLEQSSSPIVSGEKAPVLGTSSEISPSTVDRVEESEPTGNTGTKKTKKKSGGGNLHCLICFRSDEVEEHPERFENPSSSSSSSSSSSDSDSSSSSSSDESEMENVE</sequence>
<reference evidence="4 5" key="1">
    <citation type="submission" date="2017-03" db="EMBL/GenBank/DDBJ databases">
        <title>An alternative strategy for trypanosome survival in the mammalian bloodstream revealed through genome and transcriptome analysis of the ubiquitous bovine parasite Trypanosoma (Megatrypanum) theileri.</title>
        <authorList>
            <person name="Kelly S."/>
            <person name="Ivens A."/>
            <person name="Mott A."/>
            <person name="O'Neill E."/>
            <person name="Emms D."/>
            <person name="Macleod O."/>
            <person name="Voorheis P."/>
            <person name="Matthews J."/>
            <person name="Matthews K."/>
            <person name="Carrington M."/>
        </authorList>
    </citation>
    <scope>NUCLEOTIDE SEQUENCE [LARGE SCALE GENOMIC DNA]</scope>
    <source>
        <strain evidence="4">Edinburgh</strain>
    </source>
</reference>
<dbReference type="GeneID" id="39989101"/>
<dbReference type="RefSeq" id="XP_028879342.1">
    <property type="nucleotide sequence ID" value="XM_029029321.1"/>
</dbReference>
<organism evidence="4 5">
    <name type="scientific">Trypanosoma theileri</name>
    <dbReference type="NCBI Taxonomy" id="67003"/>
    <lineage>
        <taxon>Eukaryota</taxon>
        <taxon>Discoba</taxon>
        <taxon>Euglenozoa</taxon>
        <taxon>Kinetoplastea</taxon>
        <taxon>Metakinetoplastina</taxon>
        <taxon>Trypanosomatida</taxon>
        <taxon>Trypanosomatidae</taxon>
        <taxon>Trypanosoma</taxon>
    </lineage>
</organism>
<feature type="compositionally biased region" description="Polar residues" evidence="3">
    <location>
        <begin position="424"/>
        <end position="433"/>
    </location>
</feature>
<keyword evidence="5" id="KW-1185">Reference proteome</keyword>
<feature type="region of interest" description="Disordered" evidence="3">
    <location>
        <begin position="472"/>
        <end position="511"/>
    </location>
</feature>
<proteinExistence type="predicted"/>
<feature type="compositionally biased region" description="Low complexity" evidence="3">
    <location>
        <begin position="482"/>
        <end position="502"/>
    </location>
</feature>
<keyword evidence="2" id="KW-0539">Nucleus</keyword>
<evidence type="ECO:0000256" key="2">
    <source>
        <dbReference type="ARBA" id="ARBA00023242"/>
    </source>
</evidence>
<feature type="compositionally biased region" description="Polar residues" evidence="3">
    <location>
        <begin position="1"/>
        <end position="11"/>
    </location>
</feature>
<evidence type="ECO:0000313" key="4">
    <source>
        <dbReference type="EMBL" id="ORC85276.1"/>
    </source>
</evidence>
<dbReference type="Proteomes" id="UP000192257">
    <property type="component" value="Unassembled WGS sequence"/>
</dbReference>
<dbReference type="VEuPathDB" id="TriTrypDB:TM35_000361360"/>
<dbReference type="GO" id="GO:0005634">
    <property type="term" value="C:nucleus"/>
    <property type="evidence" value="ECO:0007669"/>
    <property type="project" value="UniProtKB-SubCell"/>
</dbReference>
<dbReference type="OrthoDB" id="31113at2759"/>
<name>A0A1X0NKR6_9TRYP</name>
<feature type="compositionally biased region" description="Basic and acidic residues" evidence="3">
    <location>
        <begin position="377"/>
        <end position="390"/>
    </location>
</feature>
<comment type="subcellular location">
    <subcellularLocation>
        <location evidence="1">Nucleus</location>
    </subcellularLocation>
</comment>
<evidence type="ECO:0000313" key="5">
    <source>
        <dbReference type="Proteomes" id="UP000192257"/>
    </source>
</evidence>
<dbReference type="STRING" id="67003.A0A1X0NKR6"/>
<feature type="region of interest" description="Disordered" evidence="3">
    <location>
        <begin position="89"/>
        <end position="115"/>
    </location>
</feature>
<dbReference type="AlphaFoldDB" id="A0A1X0NKR6"/>
<dbReference type="EMBL" id="NBCO01000036">
    <property type="protein sequence ID" value="ORC85276.1"/>
    <property type="molecule type" value="Genomic_DNA"/>
</dbReference>
<accession>A0A1X0NKR6</accession>